<evidence type="ECO:0008006" key="4">
    <source>
        <dbReference type="Google" id="ProtNLM"/>
    </source>
</evidence>
<gene>
    <name evidence="2" type="ORF">EAY46_15020</name>
</gene>
<accession>A0ABR9Z8F9</accession>
<keyword evidence="1" id="KW-0812">Transmembrane</keyword>
<feature type="transmembrane region" description="Helical" evidence="1">
    <location>
        <begin position="31"/>
        <end position="50"/>
    </location>
</feature>
<proteinExistence type="predicted"/>
<protein>
    <recommendedName>
        <fullName evidence="4">Bacterial virulence protein VirB8 domain-containing protein</fullName>
    </recommendedName>
</protein>
<name>A0ABR9Z8F9_VIBAN</name>
<dbReference type="Proteomes" id="UP000726136">
    <property type="component" value="Unassembled WGS sequence"/>
</dbReference>
<keyword evidence="3" id="KW-1185">Reference proteome</keyword>
<evidence type="ECO:0000313" key="2">
    <source>
        <dbReference type="EMBL" id="MBF4374379.1"/>
    </source>
</evidence>
<comment type="caution">
    <text evidence="2">The sequence shown here is derived from an EMBL/GenBank/DDBJ whole genome shotgun (WGS) entry which is preliminary data.</text>
</comment>
<dbReference type="RefSeq" id="WP_194663845.1">
    <property type="nucleotide sequence ID" value="NZ_RDPI01000019.1"/>
</dbReference>
<evidence type="ECO:0000256" key="1">
    <source>
        <dbReference type="SAM" id="Phobius"/>
    </source>
</evidence>
<evidence type="ECO:0000313" key="3">
    <source>
        <dbReference type="Proteomes" id="UP000726136"/>
    </source>
</evidence>
<dbReference type="EMBL" id="RDPI01000019">
    <property type="protein sequence ID" value="MBF4374379.1"/>
    <property type="molecule type" value="Genomic_DNA"/>
</dbReference>
<organism evidence="2 3">
    <name type="scientific">Vibrio anguillarum</name>
    <name type="common">Listonella anguillarum</name>
    <dbReference type="NCBI Taxonomy" id="55601"/>
    <lineage>
        <taxon>Bacteria</taxon>
        <taxon>Pseudomonadati</taxon>
        <taxon>Pseudomonadota</taxon>
        <taxon>Gammaproteobacteria</taxon>
        <taxon>Vibrionales</taxon>
        <taxon>Vibrionaceae</taxon>
        <taxon>Vibrio</taxon>
    </lineage>
</organism>
<reference evidence="2 3" key="1">
    <citation type="journal article" date="2021" name="PeerJ">
        <title>Analysis of 44 Vibrio anguillarum genomes reveals high genetic diversity.</title>
        <authorList>
            <person name="Hansen M.J."/>
            <person name="Dalsgaard I."/>
        </authorList>
    </citation>
    <scope>NUCLEOTIDE SEQUENCE [LARGE SCALE GENOMIC DNA]</scope>
    <source>
        <strain evidence="2 3">040915-1/1B</strain>
    </source>
</reference>
<keyword evidence="1" id="KW-0472">Membrane</keyword>
<keyword evidence="1" id="KW-1133">Transmembrane helix</keyword>
<sequence length="240" mass="27329">MDKRHPKDPIIQTSHTLARHIHALAQKSGRLTAIIMMSAMGTLLIFTLYARNTLENASGTYAIKTISDQIKATPIINSEHYFDDRVALVQNAAARHLTSLFNQTSTSYVFIRKTLNETVTASGERDYVANLNHLALLNLMYDNTVNHITFRLTNGVPLVIQPHFPDTATKEEINNPETRNVLPVSKWTLETQALITASNQFSSMDKSYRVKFNFDIITISDTYNVDDLRIERMSLWEIMR</sequence>